<comment type="caution">
    <text evidence="1">The sequence shown here is derived from an EMBL/GenBank/DDBJ whole genome shotgun (WGS) entry which is preliminary data.</text>
</comment>
<dbReference type="EMBL" id="CM046507">
    <property type="protein sequence ID" value="KAI8668668.1"/>
    <property type="molecule type" value="Genomic_DNA"/>
</dbReference>
<sequence length="454" mass="49741">MCGRSIELHHGQTEELMLPETPIPDTVTNWRSRIQELLQSFALPASQADSISLCDEEGVSATRESRGTAILISNDETNTENEDGDEGQDFDDSQSYTTPTTSIADHFGGTSTKHSPTGSEDAIGMDITPAVSLALVEDDSDWTHNSYMGPLANPKPNQQSPYQIERTSARDATAYTDASFNISPTSPRSQPYRSVSDEQQLITGATSEPDIIIVDALSDERSRDGAQSTPTSPLMHTYSHIAAGPNMAHTLLHDSEECASTSRGDALSRAHTSSPESHHKQDYDHTSCETSDAESESSAAESGSQFGARLSPPFRRLPSPRRSRRRSSHTHEMVHEDSDVDTKGSSSEDGLNIPECVRNEDYCPSPNQEHGSRDDSDDKQHCHKRRKASQSPYSSVRSTPTSARDSRRRKRSTRAIAHSLRERDTLALGLLSPTASHTRSIPSDATTFLAQFEE</sequence>
<reference evidence="1" key="1">
    <citation type="submission" date="2022-06" db="EMBL/GenBank/DDBJ databases">
        <title>Fusarium solani species complex genomes reveal bases of compartmentalisation and animal pathogenesis.</title>
        <authorList>
            <person name="Tsai I.J."/>
        </authorList>
    </citation>
    <scope>NUCLEOTIDE SEQUENCE</scope>
    <source>
        <strain evidence="1">Fu6.1</strain>
    </source>
</reference>
<organism evidence="1 2">
    <name type="scientific">Fusarium keratoplasticum</name>
    <dbReference type="NCBI Taxonomy" id="1328300"/>
    <lineage>
        <taxon>Eukaryota</taxon>
        <taxon>Fungi</taxon>
        <taxon>Dikarya</taxon>
        <taxon>Ascomycota</taxon>
        <taxon>Pezizomycotina</taxon>
        <taxon>Sordariomycetes</taxon>
        <taxon>Hypocreomycetidae</taxon>
        <taxon>Hypocreales</taxon>
        <taxon>Nectriaceae</taxon>
        <taxon>Fusarium</taxon>
        <taxon>Fusarium solani species complex</taxon>
    </lineage>
</organism>
<accession>A0ACC0QWG3</accession>
<dbReference type="Proteomes" id="UP001065298">
    <property type="component" value="Chromosome 5"/>
</dbReference>
<gene>
    <name evidence="1" type="ORF">NCS57_00679000</name>
</gene>
<evidence type="ECO:0000313" key="1">
    <source>
        <dbReference type="EMBL" id="KAI8668668.1"/>
    </source>
</evidence>
<evidence type="ECO:0000313" key="2">
    <source>
        <dbReference type="Proteomes" id="UP001065298"/>
    </source>
</evidence>
<proteinExistence type="predicted"/>
<name>A0ACC0QWG3_9HYPO</name>
<keyword evidence="2" id="KW-1185">Reference proteome</keyword>
<protein>
    <submittedName>
        <fullName evidence="1">Uncharacterized protein</fullName>
    </submittedName>
</protein>